<dbReference type="InterPro" id="IPR016167">
    <property type="entry name" value="FAD-bd_PCMH_sub1"/>
</dbReference>
<dbReference type="Pfam" id="PF00111">
    <property type="entry name" value="Fer2"/>
    <property type="match status" value="1"/>
</dbReference>
<accession>A0A2W2BWK1</accession>
<dbReference type="Gene3D" id="3.10.20.30">
    <property type="match status" value="1"/>
</dbReference>
<evidence type="ECO:0000256" key="5">
    <source>
        <dbReference type="ARBA" id="ARBA00023004"/>
    </source>
</evidence>
<dbReference type="PANTHER" id="PTHR45444:SF3">
    <property type="entry name" value="XANTHINE DEHYDROGENASE"/>
    <property type="match status" value="1"/>
</dbReference>
<feature type="domain" description="2Fe-2S ferredoxin-type" evidence="6">
    <location>
        <begin position="5"/>
        <end position="90"/>
    </location>
</feature>
<dbReference type="InterPro" id="IPR016166">
    <property type="entry name" value="FAD-bd_PCMH"/>
</dbReference>
<dbReference type="Gene3D" id="3.30.390.50">
    <property type="entry name" value="CO dehydrogenase flavoprotein, C-terminal domain"/>
    <property type="match status" value="1"/>
</dbReference>
<evidence type="ECO:0000313" key="9">
    <source>
        <dbReference type="Proteomes" id="UP000248795"/>
    </source>
</evidence>
<evidence type="ECO:0000259" key="6">
    <source>
        <dbReference type="PROSITE" id="PS51085"/>
    </source>
</evidence>
<dbReference type="PIRSF" id="PIRSF036557">
    <property type="entry name" value="XdhA_RC"/>
    <property type="match status" value="1"/>
</dbReference>
<dbReference type="SUPFAM" id="SSF54292">
    <property type="entry name" value="2Fe-2S ferredoxin-like"/>
    <property type="match status" value="1"/>
</dbReference>
<dbReference type="PROSITE" id="PS00197">
    <property type="entry name" value="2FE2S_FER_1"/>
    <property type="match status" value="1"/>
</dbReference>
<dbReference type="GO" id="GO:0051537">
    <property type="term" value="F:2 iron, 2 sulfur cluster binding"/>
    <property type="evidence" value="ECO:0007669"/>
    <property type="project" value="InterPro"/>
</dbReference>
<evidence type="ECO:0000256" key="4">
    <source>
        <dbReference type="ARBA" id="ARBA00023002"/>
    </source>
</evidence>
<dbReference type="RefSeq" id="WP_111196554.1">
    <property type="nucleotide sequence ID" value="NZ_QKVK01000002.1"/>
</dbReference>
<keyword evidence="5" id="KW-0408">Iron</keyword>
<dbReference type="InterPro" id="IPR016169">
    <property type="entry name" value="FAD-bd_PCMH_sub2"/>
</dbReference>
<organism evidence="8 9">
    <name type="scientific">Aestuariivirga litoralis</name>
    <dbReference type="NCBI Taxonomy" id="2650924"/>
    <lineage>
        <taxon>Bacteria</taxon>
        <taxon>Pseudomonadati</taxon>
        <taxon>Pseudomonadota</taxon>
        <taxon>Alphaproteobacteria</taxon>
        <taxon>Hyphomicrobiales</taxon>
        <taxon>Aestuariivirgaceae</taxon>
        <taxon>Aestuariivirga</taxon>
    </lineage>
</organism>
<keyword evidence="9" id="KW-1185">Reference proteome</keyword>
<sequence length="488" mass="51877">MTTRASIRFLRNGHIVELTHVPPMRTVLDYLRLDERARGTKEGCNEGDCGACTVAVGSLKHGKLVYEPVNACILLVGQLDGKELVTVDDLADGHTLHPVQQALVDTHGSQCGFCTPGFVMSLFTLYQQGGAPTRDEIATHVAGNLCRCTGYRPIIDAAQACCTGKAADRWAKGAKEAARRLAALDDGADVFVGSAESFIARPAQAATLARLAAENPDATIVSGATDVGLWITKQMRQLPKIILTGGVKDLHKVEDGKDRVTLGAAATYAEATPALSAIDPDLAEVLRRLGSTQVRASGTVGGNIANGSPIGDTPPMLIALGATLTLRHGDTERSLPLEDFFIAYGKQDRKPGELVWRIDVPKLKPNEAFRAYKISKRFDQDISAVMAAFSFTLAGRKLSAARIAFGGMAATPKRGRETEAALQGVSLDQPATWDAAIAALAKDFQPISDMRASAAYRIEVAQGLLRKALLELAGAAETRVLANRKAVA</sequence>
<evidence type="ECO:0000313" key="8">
    <source>
        <dbReference type="EMBL" id="PZF77806.1"/>
    </source>
</evidence>
<dbReference type="Gene3D" id="1.10.150.120">
    <property type="entry name" value="[2Fe-2S]-binding domain"/>
    <property type="match status" value="1"/>
</dbReference>
<proteinExistence type="predicted"/>
<dbReference type="SUPFAM" id="SSF55447">
    <property type="entry name" value="CO dehydrogenase flavoprotein C-terminal domain-like"/>
    <property type="match status" value="1"/>
</dbReference>
<dbReference type="Pfam" id="PF01799">
    <property type="entry name" value="Fer2_2"/>
    <property type="match status" value="1"/>
</dbReference>
<dbReference type="InterPro" id="IPR036318">
    <property type="entry name" value="FAD-bd_PCMH-like_sf"/>
</dbReference>
<dbReference type="InterPro" id="IPR036683">
    <property type="entry name" value="CO_DH_flav_C_dom_sf"/>
</dbReference>
<dbReference type="SMART" id="SM01092">
    <property type="entry name" value="CO_deh_flav_C"/>
    <property type="match status" value="1"/>
</dbReference>
<dbReference type="Gene3D" id="3.30.43.10">
    <property type="entry name" value="Uridine Diphospho-n-acetylenolpyruvylglucosamine Reductase, domain 2"/>
    <property type="match status" value="1"/>
</dbReference>
<dbReference type="SUPFAM" id="SSF56176">
    <property type="entry name" value="FAD-binding/transporter-associated domain-like"/>
    <property type="match status" value="1"/>
</dbReference>
<evidence type="ECO:0000256" key="3">
    <source>
        <dbReference type="ARBA" id="ARBA00022827"/>
    </source>
</evidence>
<dbReference type="InterPro" id="IPR036884">
    <property type="entry name" value="2Fe-2S-bd_dom_sf"/>
</dbReference>
<dbReference type="Gene3D" id="3.30.465.10">
    <property type="match status" value="1"/>
</dbReference>
<keyword evidence="4" id="KW-0560">Oxidoreductase</keyword>
<dbReference type="EMBL" id="QKVK01000002">
    <property type="protein sequence ID" value="PZF77806.1"/>
    <property type="molecule type" value="Genomic_DNA"/>
</dbReference>
<feature type="domain" description="FAD-binding PCMH-type" evidence="7">
    <location>
        <begin position="191"/>
        <end position="365"/>
    </location>
</feature>
<dbReference type="InterPro" id="IPR005107">
    <property type="entry name" value="CO_DH_flav_C"/>
</dbReference>
<keyword evidence="2" id="KW-0479">Metal-binding</keyword>
<dbReference type="GO" id="GO:0071949">
    <property type="term" value="F:FAD binding"/>
    <property type="evidence" value="ECO:0007669"/>
    <property type="project" value="InterPro"/>
</dbReference>
<evidence type="ECO:0000256" key="2">
    <source>
        <dbReference type="ARBA" id="ARBA00022723"/>
    </source>
</evidence>
<dbReference type="Pfam" id="PF03450">
    <property type="entry name" value="CO_deh_flav_C"/>
    <property type="match status" value="1"/>
</dbReference>
<dbReference type="PANTHER" id="PTHR45444">
    <property type="entry name" value="XANTHINE DEHYDROGENASE"/>
    <property type="match status" value="1"/>
</dbReference>
<dbReference type="CDD" id="cd00207">
    <property type="entry name" value="fer2"/>
    <property type="match status" value="1"/>
</dbReference>
<gene>
    <name evidence="8" type="primary">xdhA</name>
    <name evidence="8" type="ORF">DK847_05100</name>
</gene>
<protein>
    <submittedName>
        <fullName evidence="8">Xanthine dehydrogenase small subunit</fullName>
    </submittedName>
</protein>
<dbReference type="InterPro" id="IPR006058">
    <property type="entry name" value="2Fe2S_fd_BS"/>
</dbReference>
<dbReference type="InterPro" id="IPR002888">
    <property type="entry name" value="2Fe-2S-bd"/>
</dbReference>
<dbReference type="NCBIfam" id="TIGR02963">
    <property type="entry name" value="xanthine_xdhA"/>
    <property type="match status" value="1"/>
</dbReference>
<dbReference type="SUPFAM" id="SSF47741">
    <property type="entry name" value="CO dehydrogenase ISP C-domain like"/>
    <property type="match status" value="1"/>
</dbReference>
<dbReference type="GO" id="GO:0004854">
    <property type="term" value="F:xanthine dehydrogenase activity"/>
    <property type="evidence" value="ECO:0007669"/>
    <property type="project" value="InterPro"/>
</dbReference>
<dbReference type="AlphaFoldDB" id="A0A2W2BWK1"/>
<dbReference type="PROSITE" id="PS51085">
    <property type="entry name" value="2FE2S_FER_2"/>
    <property type="match status" value="1"/>
</dbReference>
<dbReference type="Proteomes" id="UP000248795">
    <property type="component" value="Unassembled WGS sequence"/>
</dbReference>
<keyword evidence="3" id="KW-0274">FAD</keyword>
<dbReference type="Pfam" id="PF00941">
    <property type="entry name" value="FAD_binding_5"/>
    <property type="match status" value="1"/>
</dbReference>
<keyword evidence="1" id="KW-0285">Flavoprotein</keyword>
<dbReference type="InterPro" id="IPR014307">
    <property type="entry name" value="Xanthine_DH_ssu"/>
</dbReference>
<reference evidence="9" key="1">
    <citation type="submission" date="2018-06" db="EMBL/GenBank/DDBJ databases">
        <title>Aestuariibacter litoralis strain KCTC 52945T.</title>
        <authorList>
            <person name="Li X."/>
            <person name="Salam N."/>
            <person name="Li J.-L."/>
            <person name="Chen Y.-M."/>
            <person name="Yang Z.-W."/>
            <person name="Zhang L.-Y."/>
            <person name="Han M.-X."/>
            <person name="Xiao M."/>
            <person name="Li W.-J."/>
        </authorList>
    </citation>
    <scope>NUCLEOTIDE SEQUENCE [LARGE SCALE GENOMIC DNA]</scope>
    <source>
        <strain evidence="9">KCTC 52945</strain>
    </source>
</reference>
<dbReference type="InterPro" id="IPR002346">
    <property type="entry name" value="Mopterin_DH_FAD-bd"/>
</dbReference>
<evidence type="ECO:0000256" key="1">
    <source>
        <dbReference type="ARBA" id="ARBA00022630"/>
    </source>
</evidence>
<dbReference type="InterPro" id="IPR012675">
    <property type="entry name" value="Beta-grasp_dom_sf"/>
</dbReference>
<name>A0A2W2BWK1_9HYPH</name>
<dbReference type="PROSITE" id="PS51387">
    <property type="entry name" value="FAD_PCMH"/>
    <property type="match status" value="1"/>
</dbReference>
<dbReference type="GO" id="GO:0005506">
    <property type="term" value="F:iron ion binding"/>
    <property type="evidence" value="ECO:0007669"/>
    <property type="project" value="InterPro"/>
</dbReference>
<dbReference type="InterPro" id="IPR016208">
    <property type="entry name" value="Ald_Oxase/xanthine_DH-like"/>
</dbReference>
<dbReference type="InterPro" id="IPR012175">
    <property type="entry name" value="Xanth_DH_ssu_bac"/>
</dbReference>
<comment type="caution">
    <text evidence="8">The sequence shown here is derived from an EMBL/GenBank/DDBJ whole genome shotgun (WGS) entry which is preliminary data.</text>
</comment>
<dbReference type="InterPro" id="IPR001041">
    <property type="entry name" value="2Fe-2S_ferredoxin-type"/>
</dbReference>
<evidence type="ECO:0000259" key="7">
    <source>
        <dbReference type="PROSITE" id="PS51387"/>
    </source>
</evidence>
<dbReference type="InterPro" id="IPR036010">
    <property type="entry name" value="2Fe-2S_ferredoxin-like_sf"/>
</dbReference>